<sequence length="124" mass="13517">MSQVGKIQELITVTSQPNSNIKPATTVTLSFEQLLQKTEKKLKLSAHAEKRLSERGINLSQEDLQKISRALDQAKSKGAKNSLVVYGDLAIIASAVNKTVITVSKTTQLDEQIVTNIDSAILLK</sequence>
<organism evidence="1 2">
    <name type="scientific">Carboxydothermus pertinax</name>
    <dbReference type="NCBI Taxonomy" id="870242"/>
    <lineage>
        <taxon>Bacteria</taxon>
        <taxon>Bacillati</taxon>
        <taxon>Bacillota</taxon>
        <taxon>Clostridia</taxon>
        <taxon>Thermoanaerobacterales</taxon>
        <taxon>Thermoanaerobacteraceae</taxon>
        <taxon>Carboxydothermus</taxon>
    </lineage>
</organism>
<dbReference type="Pfam" id="PF12611">
    <property type="entry name" value="Flagellar_put"/>
    <property type="match status" value="1"/>
</dbReference>
<dbReference type="Proteomes" id="UP000187485">
    <property type="component" value="Unassembled WGS sequence"/>
</dbReference>
<gene>
    <name evidence="1" type="ORF">cpu_10770</name>
</gene>
<name>A0A1L8CUJ2_9THEO</name>
<dbReference type="RefSeq" id="WP_075859048.1">
    <property type="nucleotide sequence ID" value="NZ_BDJK01000015.1"/>
</dbReference>
<evidence type="ECO:0000313" key="2">
    <source>
        <dbReference type="Proteomes" id="UP000187485"/>
    </source>
</evidence>
<reference evidence="2" key="1">
    <citation type="submission" date="2016-12" db="EMBL/GenBank/DDBJ databases">
        <title>Draft Genome Sequences od Carboxydothermus pertinax and islandicus, Hydrogenogenic Carboxydotrophic Bacteria.</title>
        <authorList>
            <person name="Fukuyama Y."/>
            <person name="Ohmae K."/>
            <person name="Yoneda Y."/>
            <person name="Yoshida T."/>
            <person name="Sako Y."/>
        </authorList>
    </citation>
    <scope>NUCLEOTIDE SEQUENCE [LARGE SCALE GENOMIC DNA]</scope>
    <source>
        <strain evidence="2">Ug1</strain>
    </source>
</reference>
<keyword evidence="2" id="KW-1185">Reference proteome</keyword>
<comment type="caution">
    <text evidence="1">The sequence shown here is derived from an EMBL/GenBank/DDBJ whole genome shotgun (WGS) entry which is preliminary data.</text>
</comment>
<evidence type="ECO:0000313" key="1">
    <source>
        <dbReference type="EMBL" id="GAV22567.1"/>
    </source>
</evidence>
<dbReference type="NCBIfam" id="TIGR02530">
    <property type="entry name" value="flg_new"/>
    <property type="match status" value="1"/>
</dbReference>
<accession>A0A1L8CUJ2</accession>
<dbReference type="OrthoDB" id="165650at2"/>
<proteinExistence type="predicted"/>
<dbReference type="AlphaFoldDB" id="A0A1L8CUJ2"/>
<dbReference type="InterPro" id="IPR013367">
    <property type="entry name" value="Flagellar_put"/>
</dbReference>
<dbReference type="EMBL" id="BDJK01000015">
    <property type="protein sequence ID" value="GAV22567.1"/>
    <property type="molecule type" value="Genomic_DNA"/>
</dbReference>
<evidence type="ECO:0008006" key="3">
    <source>
        <dbReference type="Google" id="ProtNLM"/>
    </source>
</evidence>
<protein>
    <recommendedName>
        <fullName evidence="3">Flagellar protein</fullName>
    </recommendedName>
</protein>
<dbReference type="STRING" id="870242.cpu_10770"/>